<dbReference type="GO" id="GO:0005615">
    <property type="term" value="C:extracellular space"/>
    <property type="evidence" value="ECO:0007669"/>
    <property type="project" value="UniProtKB-KW"/>
</dbReference>
<reference evidence="8" key="1">
    <citation type="submission" date="2013-10" db="EMBL/GenBank/DDBJ databases">
        <authorList>
            <person name="Schartl M."/>
            <person name="Warren W."/>
        </authorList>
    </citation>
    <scope>NUCLEOTIDE SEQUENCE [LARGE SCALE GENOMIC DNA]</scope>
    <source>
        <strain evidence="8">female</strain>
    </source>
</reference>
<comment type="subcellular location">
    <subcellularLocation>
        <location evidence="5">Secreted</location>
    </subcellularLocation>
</comment>
<dbReference type="Ensembl" id="ENSPFOT00000014449.2">
    <property type="protein sequence ID" value="ENSPFOP00000014427.2"/>
    <property type="gene ID" value="ENSPFOG00000014391.2"/>
</dbReference>
<dbReference type="InterPro" id="IPR050676">
    <property type="entry name" value="IL-12"/>
</dbReference>
<dbReference type="InterPro" id="IPR015528">
    <property type="entry name" value="IL-12_beta"/>
</dbReference>
<evidence type="ECO:0000313" key="7">
    <source>
        <dbReference type="Ensembl" id="ENSPFOP00000014427.2"/>
    </source>
</evidence>
<reference evidence="7" key="3">
    <citation type="submission" date="2025-09" db="UniProtKB">
        <authorList>
            <consortium name="Ensembl"/>
        </authorList>
    </citation>
    <scope>IDENTIFICATION</scope>
</reference>
<dbReference type="PANTHER" id="PTHR48485">
    <property type="entry name" value="INTERLEUKIN-12 SUBUNIT BETA-RELATED"/>
    <property type="match status" value="1"/>
</dbReference>
<dbReference type="GeneTree" id="ENSGT00390000012630"/>
<dbReference type="PRINTS" id="PR01928">
    <property type="entry name" value="INTRLEUKN12B"/>
</dbReference>
<dbReference type="InterPro" id="IPR036116">
    <property type="entry name" value="FN3_sf"/>
</dbReference>
<keyword evidence="3 5" id="KW-0325">Glycoprotein</keyword>
<dbReference type="eggNOG" id="ENOG502RZ53">
    <property type="taxonomic scope" value="Eukaryota"/>
</dbReference>
<keyword evidence="4 5" id="KW-0393">Immunoglobulin domain</keyword>
<dbReference type="InterPro" id="IPR036179">
    <property type="entry name" value="Ig-like_dom_sf"/>
</dbReference>
<dbReference type="PANTHER" id="PTHR48485:SF3">
    <property type="entry name" value="INTERLEUKIN-12 SUBUNIT BETA"/>
    <property type="match status" value="1"/>
</dbReference>
<evidence type="ECO:0000313" key="8">
    <source>
        <dbReference type="Proteomes" id="UP000028760"/>
    </source>
</evidence>
<protein>
    <recommendedName>
        <fullName evidence="5">Interleukin-12 subunit beta</fullName>
        <shortName evidence="5">IL-12B</shortName>
    </recommendedName>
    <alternativeName>
        <fullName evidence="5">Cytotoxic lymphocyte maturation factor 40 kDa subunit</fullName>
    </alternativeName>
    <alternativeName>
        <fullName evidence="5">IL-12 subunit p40</fullName>
    </alternativeName>
</protein>
<dbReference type="OMA" id="LPTCHWV"/>
<dbReference type="SUPFAM" id="SSF49265">
    <property type="entry name" value="Fibronectin type III"/>
    <property type="match status" value="1"/>
</dbReference>
<dbReference type="AlphaFoldDB" id="A0A087Y8S4"/>
<dbReference type="STRING" id="48698.ENSPFOP00000014427"/>
<proteinExistence type="inferred from homology"/>
<keyword evidence="1 5" id="KW-0732">Signal</keyword>
<reference evidence="7" key="2">
    <citation type="submission" date="2025-08" db="UniProtKB">
        <authorList>
            <consortium name="Ensembl"/>
        </authorList>
    </citation>
    <scope>IDENTIFICATION</scope>
</reference>
<dbReference type="Gene3D" id="2.60.40.10">
    <property type="entry name" value="Immunoglobulins"/>
    <property type="match status" value="3"/>
</dbReference>
<feature type="signal peptide" evidence="5">
    <location>
        <begin position="1"/>
        <end position="18"/>
    </location>
</feature>
<keyword evidence="2" id="KW-1015">Disulfide bond</keyword>
<name>A0A087Y8S4_POEFO</name>
<dbReference type="InterPro" id="IPR019482">
    <property type="entry name" value="IL-12_beta_cen-dom"/>
</dbReference>
<dbReference type="GO" id="GO:0005125">
    <property type="term" value="F:cytokine activity"/>
    <property type="evidence" value="ECO:0007669"/>
    <property type="project" value="UniProtKB-KW"/>
</dbReference>
<evidence type="ECO:0000256" key="4">
    <source>
        <dbReference type="ARBA" id="ARBA00023319"/>
    </source>
</evidence>
<keyword evidence="8" id="KW-1185">Reference proteome</keyword>
<comment type="similarity">
    <text evidence="5">Belongs to the IL-12B family.</text>
</comment>
<gene>
    <name evidence="5" type="primary">IL12B</name>
</gene>
<dbReference type="Pfam" id="PF10420">
    <property type="entry name" value="IL12p40_C"/>
    <property type="match status" value="1"/>
</dbReference>
<sequence length="341" mass="38844">MTLLSWITAFLLIGATAADQQAKLNHFPENFAVAKQGKDSVSLTCLTTTTGPVTWKHNNDEESDFKDNMSQSGHNLIVRDVEAPLLGEYSCWRDGTKLSSTLLLQETEEEEDITDSLLTCRAKSYDCNFSCRWTEGKYRAVRLGIGPDCTNGLPTCHWVSSSGQPDSEGFQFELTHNLSSFGEESTMLEVTAEAIDDDFFFLKKTKKFYLRDIAVVPDSPRIVSMKVVQSQLNVSIEPPSSWSTPHSFFALEHEIEYILRDNGETIISSSSLIPKKISKLRARSRDPLVFSTWSQWTPWENWKNSCQCRKKQTSELSPKCLERCKRKMERRRTEQSQNLLK</sequence>
<keyword evidence="5" id="KW-0964">Secreted</keyword>
<dbReference type="EMBL" id="AYCK01009769">
    <property type="status" value="NOT_ANNOTATED_CDS"/>
    <property type="molecule type" value="Genomic_DNA"/>
</dbReference>
<evidence type="ECO:0000256" key="5">
    <source>
        <dbReference type="RuleBase" id="RU281113"/>
    </source>
</evidence>
<feature type="chain" id="PRO_5009359959" description="Interleukin-12 subunit beta" evidence="5">
    <location>
        <begin position="19"/>
        <end position="341"/>
    </location>
</feature>
<dbReference type="GO" id="GO:0004896">
    <property type="term" value="F:cytokine receptor activity"/>
    <property type="evidence" value="ECO:0007669"/>
    <property type="project" value="UniProtKB-UniRule"/>
</dbReference>
<evidence type="ECO:0000256" key="1">
    <source>
        <dbReference type="ARBA" id="ARBA00022729"/>
    </source>
</evidence>
<feature type="domain" description="Interleukin-12 beta central" evidence="6">
    <location>
        <begin position="116"/>
        <end position="195"/>
    </location>
</feature>
<evidence type="ECO:0000256" key="2">
    <source>
        <dbReference type="ARBA" id="ARBA00023157"/>
    </source>
</evidence>
<evidence type="ECO:0000256" key="3">
    <source>
        <dbReference type="ARBA" id="ARBA00023180"/>
    </source>
</evidence>
<evidence type="ECO:0000259" key="6">
    <source>
        <dbReference type="Pfam" id="PF10420"/>
    </source>
</evidence>
<accession>A0A087Y8S4</accession>
<organism evidence="7 8">
    <name type="scientific">Poecilia formosa</name>
    <name type="common">Amazon molly</name>
    <name type="synonym">Limia formosa</name>
    <dbReference type="NCBI Taxonomy" id="48698"/>
    <lineage>
        <taxon>Eukaryota</taxon>
        <taxon>Metazoa</taxon>
        <taxon>Chordata</taxon>
        <taxon>Craniata</taxon>
        <taxon>Vertebrata</taxon>
        <taxon>Euteleostomi</taxon>
        <taxon>Actinopterygii</taxon>
        <taxon>Neopterygii</taxon>
        <taxon>Teleostei</taxon>
        <taxon>Neoteleostei</taxon>
        <taxon>Acanthomorphata</taxon>
        <taxon>Ovalentaria</taxon>
        <taxon>Atherinomorphae</taxon>
        <taxon>Cyprinodontiformes</taxon>
        <taxon>Poeciliidae</taxon>
        <taxon>Poeciliinae</taxon>
        <taxon>Poecilia</taxon>
    </lineage>
</organism>
<dbReference type="InterPro" id="IPR013783">
    <property type="entry name" value="Ig-like_fold"/>
</dbReference>
<keyword evidence="5" id="KW-0202">Cytokine</keyword>
<dbReference type="Proteomes" id="UP000028760">
    <property type="component" value="Unassembled WGS sequence"/>
</dbReference>
<dbReference type="SUPFAM" id="SSF48726">
    <property type="entry name" value="Immunoglobulin"/>
    <property type="match status" value="1"/>
</dbReference>
<comment type="subunit">
    <text evidence="5">Heterodimer with IL12A; disulfide-linked. The heterodimer is known as interleukin IL-12.</text>
</comment>